<organism evidence="14 15">
    <name type="scientific">Neolecta irregularis (strain DAH-3)</name>
    <dbReference type="NCBI Taxonomy" id="1198029"/>
    <lineage>
        <taxon>Eukaryota</taxon>
        <taxon>Fungi</taxon>
        <taxon>Dikarya</taxon>
        <taxon>Ascomycota</taxon>
        <taxon>Taphrinomycotina</taxon>
        <taxon>Neolectales</taxon>
        <taxon>Neolectaceae</taxon>
        <taxon>Neolecta</taxon>
    </lineage>
</organism>
<dbReference type="Proteomes" id="UP000186594">
    <property type="component" value="Unassembled WGS sequence"/>
</dbReference>
<evidence type="ECO:0000256" key="11">
    <source>
        <dbReference type="SAM" id="MobiDB-lite"/>
    </source>
</evidence>
<dbReference type="InterPro" id="IPR001650">
    <property type="entry name" value="Helicase_C-like"/>
</dbReference>
<evidence type="ECO:0000259" key="12">
    <source>
        <dbReference type="PROSITE" id="PS51192"/>
    </source>
</evidence>
<dbReference type="InterPro" id="IPR027417">
    <property type="entry name" value="P-loop_NTPase"/>
</dbReference>
<dbReference type="AlphaFoldDB" id="A0A1U7LNZ1"/>
<dbReference type="GO" id="GO:0016787">
    <property type="term" value="F:hydrolase activity"/>
    <property type="evidence" value="ECO:0007669"/>
    <property type="project" value="UniProtKB-KW"/>
</dbReference>
<evidence type="ECO:0000256" key="4">
    <source>
        <dbReference type="ARBA" id="ARBA00022741"/>
    </source>
</evidence>
<protein>
    <recommendedName>
        <fullName evidence="3">RNA helicase</fullName>
        <ecNumber evidence="3">3.6.4.13</ecNumber>
    </recommendedName>
</protein>
<dbReference type="GO" id="GO:0005681">
    <property type="term" value="C:spliceosomal complex"/>
    <property type="evidence" value="ECO:0007669"/>
    <property type="project" value="UniProtKB-ARBA"/>
</dbReference>
<evidence type="ECO:0000313" key="15">
    <source>
        <dbReference type="Proteomes" id="UP000186594"/>
    </source>
</evidence>
<dbReference type="PROSITE" id="PS51194">
    <property type="entry name" value="HELICASE_CTER"/>
    <property type="match status" value="1"/>
</dbReference>
<dbReference type="GO" id="GO:0005730">
    <property type="term" value="C:nucleolus"/>
    <property type="evidence" value="ECO:0007669"/>
    <property type="project" value="UniProtKB-SubCell"/>
</dbReference>
<evidence type="ECO:0000256" key="3">
    <source>
        <dbReference type="ARBA" id="ARBA00012552"/>
    </source>
</evidence>
<dbReference type="FunFam" id="3.40.50.300:FF:000637">
    <property type="entry name" value="ATP-dependent RNA helicase DHX37/DHR1"/>
    <property type="match status" value="1"/>
</dbReference>
<keyword evidence="15" id="KW-1185">Reference proteome</keyword>
<evidence type="ECO:0000256" key="10">
    <source>
        <dbReference type="ARBA" id="ARBA00047984"/>
    </source>
</evidence>
<dbReference type="Pfam" id="PF00270">
    <property type="entry name" value="DEAD"/>
    <property type="match status" value="1"/>
</dbReference>
<dbReference type="Pfam" id="PF07717">
    <property type="entry name" value="OB_NTP_bind"/>
    <property type="match status" value="1"/>
</dbReference>
<comment type="caution">
    <text evidence="14">The sequence shown here is derived from an EMBL/GenBank/DDBJ whole genome shotgun (WGS) entry which is preliminary data.</text>
</comment>
<dbReference type="Gene3D" id="3.40.50.300">
    <property type="entry name" value="P-loop containing nucleotide triphosphate hydrolases"/>
    <property type="match status" value="2"/>
</dbReference>
<dbReference type="InterPro" id="IPR011709">
    <property type="entry name" value="DEAD-box_helicase_OB_fold"/>
</dbReference>
<keyword evidence="4" id="KW-0547">Nucleotide-binding</keyword>
<sequence>MDTPDPNAILMMPVSKAERQKRKEILRAEAEARKPESKISAKKKKRLDKYIEAKMRKEEKAMLIQKLSKSKIDHSMMQKTKELGKKDKPRKEKPLQNQDIVEEHDKAKVPGKIVPKCDEEPVNIGSGLKRRYHISSNVQPKRKKLKMGLTWREKLQARVQTPESNISSFDPASDQESDQESKHSSEPESENTMDEDTRQDLRARGDRFKAWAIERTVETSAPVQLLELPLEIVSKATSSRPRDRSETPEEISVSLNPSTVIKTTHVTVTRTQEIEESRMLLPVVSEEQRIMEVINHNPCVVLCGQTGSGKTTQVPQFLYEAGYGSLGTDNPGMIGITQPRRVAAVSMASRLKTEMGDAADRVGYQIRFDSACQPETAIKFMTDGVLLRELATDFLLTRYSVVIVDEAHERSINTDILIGILSRVLKVRAEMSQEEGSTTRPLKLIIMSATLRVSDFVENKTLFGVSPPVIKIDARQFPVTTHFAKRTSLKYVDDVYKKVCKIHNKLPPGGILVFLTGQGEIRQLCSKLKKSFCKTSSSEYTPKVRLSGREVTLEAEDVDFGNDIQDEENSEAEEFEESSSDEMLGCTSQPLHLLPLYSLLPTSEQLKVFQAPPTDHRLCVVATNVAETSITIPGIRYVVDSGKVKEKSYNRDTGVQSYDVKWISRASAEQRSGRAGRTGPGHCYRLYSSAVYERDFNEFTMAEINRAPIEGTVLQMKNMNIDQVVKFPFPTPPESRHLREAEELLSCLGALDSDGRITELGQSMAAFPLSPRFAKMLTIGGQHGCLPYVISIVAGLSVGSPFLEEFSLAEPLDVEDEKQVLTNEQLCKKEQRKRRRKEFFVAQQQFMKLDPMSDVLKLLSVICAFIYSQDKQEFCEKFFLRPKAMEEIDKLRKQLTEIVLSNSPVALGRNGTYEKKPSLPKSVQIKAIRQIVAAGFSDQAAVRADLVPSESIKEFAKGFKKGIIYVVVARSGQLETCLENCLAIVHSSSVINCKTTRQAVPDYIIYQELVRSSGGSDRVYIKPLTPISAQHLTILAKSTPLITYSKPLEYPRPVVSSDGMSRECMVVPRYGVGKGWELAPCKIRQKRVHGKWVEQ</sequence>
<dbReference type="FunFam" id="3.40.50.300:FF:003770">
    <property type="entry name" value="ATP-dependent RNA helicase DHR1, putative"/>
    <property type="match status" value="1"/>
</dbReference>
<dbReference type="Gene3D" id="1.20.120.1080">
    <property type="match status" value="1"/>
</dbReference>
<dbReference type="PANTHER" id="PTHR18934">
    <property type="entry name" value="ATP-DEPENDENT RNA HELICASE"/>
    <property type="match status" value="1"/>
</dbReference>
<dbReference type="Pfam" id="PF00271">
    <property type="entry name" value="Helicase_C"/>
    <property type="match status" value="1"/>
</dbReference>
<dbReference type="InterPro" id="IPR007502">
    <property type="entry name" value="Helicase-assoc_dom"/>
</dbReference>
<evidence type="ECO:0000256" key="7">
    <source>
        <dbReference type="ARBA" id="ARBA00022840"/>
    </source>
</evidence>
<evidence type="ECO:0000256" key="2">
    <source>
        <dbReference type="ARBA" id="ARBA00008792"/>
    </source>
</evidence>
<dbReference type="InterPro" id="IPR014001">
    <property type="entry name" value="Helicase_ATP-bd"/>
</dbReference>
<dbReference type="Pfam" id="PF21010">
    <property type="entry name" value="HA2_C"/>
    <property type="match status" value="1"/>
</dbReference>
<evidence type="ECO:0000313" key="14">
    <source>
        <dbReference type="EMBL" id="OLL24262.1"/>
    </source>
</evidence>
<feature type="domain" description="Helicase ATP-binding" evidence="12">
    <location>
        <begin position="291"/>
        <end position="469"/>
    </location>
</feature>
<accession>A0A1U7LNZ1</accession>
<dbReference type="GO" id="GO:0005524">
    <property type="term" value="F:ATP binding"/>
    <property type="evidence" value="ECO:0007669"/>
    <property type="project" value="UniProtKB-KW"/>
</dbReference>
<dbReference type="InterPro" id="IPR048333">
    <property type="entry name" value="HA2_WH"/>
</dbReference>
<dbReference type="PROSITE" id="PS00690">
    <property type="entry name" value="DEAH_ATP_HELICASE"/>
    <property type="match status" value="1"/>
</dbReference>
<reference evidence="14 15" key="1">
    <citation type="submission" date="2016-04" db="EMBL/GenBank/DDBJ databases">
        <title>Evolutionary innovation and constraint leading to complex multicellularity in the Ascomycota.</title>
        <authorList>
            <person name="Cisse O."/>
            <person name="Nguyen A."/>
            <person name="Hewitt D.A."/>
            <person name="Jedd G."/>
            <person name="Stajich J.E."/>
        </authorList>
    </citation>
    <scope>NUCLEOTIDE SEQUENCE [LARGE SCALE GENOMIC DNA]</scope>
    <source>
        <strain evidence="14 15">DAH-3</strain>
    </source>
</reference>
<gene>
    <name evidence="14" type="ORF">NEOLI_001057</name>
</gene>
<dbReference type="PROSITE" id="PS51192">
    <property type="entry name" value="HELICASE_ATP_BIND_1"/>
    <property type="match status" value="1"/>
</dbReference>
<feature type="compositionally biased region" description="Polar residues" evidence="11">
    <location>
        <begin position="158"/>
        <end position="170"/>
    </location>
</feature>
<dbReference type="CDD" id="cd18791">
    <property type="entry name" value="SF2_C_RHA"/>
    <property type="match status" value="1"/>
</dbReference>
<comment type="catalytic activity">
    <reaction evidence="10">
        <text>ATP + H2O = ADP + phosphate + H(+)</text>
        <dbReference type="Rhea" id="RHEA:13065"/>
        <dbReference type="ChEBI" id="CHEBI:15377"/>
        <dbReference type="ChEBI" id="CHEBI:15378"/>
        <dbReference type="ChEBI" id="CHEBI:30616"/>
        <dbReference type="ChEBI" id="CHEBI:43474"/>
        <dbReference type="ChEBI" id="CHEBI:456216"/>
        <dbReference type="EC" id="3.6.4.13"/>
    </reaction>
</comment>
<feature type="region of interest" description="Disordered" evidence="11">
    <location>
        <begin position="157"/>
        <end position="200"/>
    </location>
</feature>
<evidence type="ECO:0000256" key="6">
    <source>
        <dbReference type="ARBA" id="ARBA00022806"/>
    </source>
</evidence>
<feature type="region of interest" description="Disordered" evidence="11">
    <location>
        <begin position="68"/>
        <end position="122"/>
    </location>
</feature>
<dbReference type="SMART" id="SM00487">
    <property type="entry name" value="DEXDc"/>
    <property type="match status" value="1"/>
</dbReference>
<keyword evidence="8" id="KW-0694">RNA-binding</keyword>
<dbReference type="EC" id="3.6.4.13" evidence="3"/>
<dbReference type="GO" id="GO:0003723">
    <property type="term" value="F:RNA binding"/>
    <property type="evidence" value="ECO:0007669"/>
    <property type="project" value="UniProtKB-KW"/>
</dbReference>
<evidence type="ECO:0000256" key="8">
    <source>
        <dbReference type="ARBA" id="ARBA00022884"/>
    </source>
</evidence>
<dbReference type="EMBL" id="LXFE01000904">
    <property type="protein sequence ID" value="OLL24262.1"/>
    <property type="molecule type" value="Genomic_DNA"/>
</dbReference>
<comment type="subcellular location">
    <subcellularLocation>
        <location evidence="1">Nucleus</location>
        <location evidence="1">Nucleolus</location>
    </subcellularLocation>
</comment>
<dbReference type="CDD" id="cd17982">
    <property type="entry name" value="DEXHc_DHX37"/>
    <property type="match status" value="1"/>
</dbReference>
<feature type="compositionally biased region" description="Basic and acidic residues" evidence="11">
    <location>
        <begin position="70"/>
        <end position="94"/>
    </location>
</feature>
<evidence type="ECO:0000256" key="9">
    <source>
        <dbReference type="ARBA" id="ARBA00023242"/>
    </source>
</evidence>
<feature type="domain" description="Helicase C-terminal" evidence="13">
    <location>
        <begin position="491"/>
        <end position="720"/>
    </location>
</feature>
<comment type="similarity">
    <text evidence="2">Belongs to the DEAD box helicase family. DEAH subfamily.</text>
</comment>
<evidence type="ECO:0000256" key="1">
    <source>
        <dbReference type="ARBA" id="ARBA00004604"/>
    </source>
</evidence>
<dbReference type="OMA" id="FCYLDDK"/>
<dbReference type="OrthoDB" id="10253254at2759"/>
<keyword evidence="5" id="KW-0378">Hydrolase</keyword>
<dbReference type="SUPFAM" id="SSF52540">
    <property type="entry name" value="P-loop containing nucleoside triphosphate hydrolases"/>
    <property type="match status" value="1"/>
</dbReference>
<dbReference type="InterPro" id="IPR011545">
    <property type="entry name" value="DEAD/DEAH_box_helicase_dom"/>
</dbReference>
<keyword evidence="6 14" id="KW-0347">Helicase</keyword>
<keyword evidence="7" id="KW-0067">ATP-binding</keyword>
<dbReference type="STRING" id="1198029.A0A1U7LNZ1"/>
<evidence type="ECO:0000256" key="5">
    <source>
        <dbReference type="ARBA" id="ARBA00022801"/>
    </source>
</evidence>
<dbReference type="SMART" id="SM00847">
    <property type="entry name" value="HA2"/>
    <property type="match status" value="1"/>
</dbReference>
<dbReference type="PANTHER" id="PTHR18934:SF99">
    <property type="entry name" value="ATP-DEPENDENT RNA HELICASE DHX37-RELATED"/>
    <property type="match status" value="1"/>
</dbReference>
<dbReference type="GO" id="GO:0000462">
    <property type="term" value="P:maturation of SSU-rRNA from tricistronic rRNA transcript (SSU-rRNA, 5.8S rRNA, LSU-rRNA)"/>
    <property type="evidence" value="ECO:0007669"/>
    <property type="project" value="TreeGrafter"/>
</dbReference>
<evidence type="ECO:0000259" key="13">
    <source>
        <dbReference type="PROSITE" id="PS51194"/>
    </source>
</evidence>
<dbReference type="Pfam" id="PF04408">
    <property type="entry name" value="WHD_HA2"/>
    <property type="match status" value="1"/>
</dbReference>
<proteinExistence type="inferred from homology"/>
<dbReference type="InterPro" id="IPR002464">
    <property type="entry name" value="DNA/RNA_helicase_DEAH_CS"/>
</dbReference>
<dbReference type="SMART" id="SM00490">
    <property type="entry name" value="HELICc"/>
    <property type="match status" value="1"/>
</dbReference>
<keyword evidence="9" id="KW-0539">Nucleus</keyword>
<dbReference type="GO" id="GO:0003724">
    <property type="term" value="F:RNA helicase activity"/>
    <property type="evidence" value="ECO:0007669"/>
    <property type="project" value="UniProtKB-EC"/>
</dbReference>
<name>A0A1U7LNZ1_NEOID</name>